<gene>
    <name evidence="11" type="ORF">KC19_6G202500</name>
</gene>
<evidence type="ECO:0000256" key="2">
    <source>
        <dbReference type="ARBA" id="ARBA00022553"/>
    </source>
</evidence>
<sequence length="90" mass="9906">MVKGTAGYLDPEYFSTNYPCAKSDVYSFGVVLLELIAGQLPFDKTITKQALVDWIRTALEQGDIEANLDPNLRAFRPNQDALGKVAEVAL</sequence>
<keyword evidence="7" id="KW-0067">ATP-binding</keyword>
<evidence type="ECO:0000313" key="12">
    <source>
        <dbReference type="Proteomes" id="UP000822688"/>
    </source>
</evidence>
<comment type="subcellular location">
    <subcellularLocation>
        <location evidence="1">Membrane</location>
        <topology evidence="1">Single-pass membrane protein</topology>
    </subcellularLocation>
</comment>
<keyword evidence="6" id="KW-0418">Kinase</keyword>
<keyword evidence="9" id="KW-0472">Membrane</keyword>
<evidence type="ECO:0000256" key="8">
    <source>
        <dbReference type="ARBA" id="ARBA00022989"/>
    </source>
</evidence>
<evidence type="ECO:0000256" key="6">
    <source>
        <dbReference type="ARBA" id="ARBA00022777"/>
    </source>
</evidence>
<proteinExistence type="predicted"/>
<evidence type="ECO:0000256" key="7">
    <source>
        <dbReference type="ARBA" id="ARBA00022840"/>
    </source>
</evidence>
<evidence type="ECO:0000256" key="9">
    <source>
        <dbReference type="ARBA" id="ARBA00023136"/>
    </source>
</evidence>
<dbReference type="PANTHER" id="PTHR47984:SF4">
    <property type="entry name" value="OS01G0631700 PROTEIN"/>
    <property type="match status" value="1"/>
</dbReference>
<keyword evidence="12" id="KW-1185">Reference proteome</keyword>
<evidence type="ECO:0000256" key="5">
    <source>
        <dbReference type="ARBA" id="ARBA00022741"/>
    </source>
</evidence>
<feature type="domain" description="Protein kinase" evidence="10">
    <location>
        <begin position="1"/>
        <end position="90"/>
    </location>
</feature>
<protein>
    <recommendedName>
        <fullName evidence="10">Protein kinase domain-containing protein</fullName>
    </recommendedName>
</protein>
<comment type="caution">
    <text evidence="11">The sequence shown here is derived from an EMBL/GenBank/DDBJ whole genome shotgun (WGS) entry which is preliminary data.</text>
</comment>
<dbReference type="Gene3D" id="1.10.510.10">
    <property type="entry name" value="Transferase(Phosphotransferase) domain 1"/>
    <property type="match status" value="1"/>
</dbReference>
<organism evidence="11 12">
    <name type="scientific">Ceratodon purpureus</name>
    <name type="common">Fire moss</name>
    <name type="synonym">Dicranum purpureum</name>
    <dbReference type="NCBI Taxonomy" id="3225"/>
    <lineage>
        <taxon>Eukaryota</taxon>
        <taxon>Viridiplantae</taxon>
        <taxon>Streptophyta</taxon>
        <taxon>Embryophyta</taxon>
        <taxon>Bryophyta</taxon>
        <taxon>Bryophytina</taxon>
        <taxon>Bryopsida</taxon>
        <taxon>Dicranidae</taxon>
        <taxon>Pseudoditrichales</taxon>
        <taxon>Ditrichaceae</taxon>
        <taxon>Ceratodon</taxon>
    </lineage>
</organism>
<evidence type="ECO:0000259" key="10">
    <source>
        <dbReference type="PROSITE" id="PS50011"/>
    </source>
</evidence>
<keyword evidence="3" id="KW-0808">Transferase</keyword>
<dbReference type="InterPro" id="IPR000719">
    <property type="entry name" value="Prot_kinase_dom"/>
</dbReference>
<keyword evidence="5" id="KW-0547">Nucleotide-binding</keyword>
<accession>A0A8T0HJM0</accession>
<dbReference type="EMBL" id="CM026427">
    <property type="protein sequence ID" value="KAG0570985.1"/>
    <property type="molecule type" value="Genomic_DNA"/>
</dbReference>
<dbReference type="Pfam" id="PF00069">
    <property type="entry name" value="Pkinase"/>
    <property type="match status" value="1"/>
</dbReference>
<dbReference type="PROSITE" id="PS50011">
    <property type="entry name" value="PROTEIN_KINASE_DOM"/>
    <property type="match status" value="1"/>
</dbReference>
<keyword evidence="8" id="KW-1133">Transmembrane helix</keyword>
<reference evidence="11 12" key="1">
    <citation type="submission" date="2020-06" db="EMBL/GenBank/DDBJ databases">
        <title>WGS assembly of Ceratodon purpureus strain R40.</title>
        <authorList>
            <person name="Carey S.B."/>
            <person name="Jenkins J."/>
            <person name="Shu S."/>
            <person name="Lovell J.T."/>
            <person name="Sreedasyam A."/>
            <person name="Maumus F."/>
            <person name="Tiley G.P."/>
            <person name="Fernandez-Pozo N."/>
            <person name="Barry K."/>
            <person name="Chen C."/>
            <person name="Wang M."/>
            <person name="Lipzen A."/>
            <person name="Daum C."/>
            <person name="Saski C.A."/>
            <person name="Payton A.C."/>
            <person name="Mcbreen J.C."/>
            <person name="Conrad R.E."/>
            <person name="Kollar L.M."/>
            <person name="Olsson S."/>
            <person name="Huttunen S."/>
            <person name="Landis J.B."/>
            <person name="Wickett N.J."/>
            <person name="Johnson M.G."/>
            <person name="Rensing S.A."/>
            <person name="Grimwood J."/>
            <person name="Schmutz J."/>
            <person name="Mcdaniel S.F."/>
        </authorList>
    </citation>
    <scope>NUCLEOTIDE SEQUENCE [LARGE SCALE GENOMIC DNA]</scope>
    <source>
        <strain evidence="11 12">R40</strain>
    </source>
</reference>
<evidence type="ECO:0000313" key="11">
    <source>
        <dbReference type="EMBL" id="KAG0570985.1"/>
    </source>
</evidence>
<evidence type="ECO:0000256" key="1">
    <source>
        <dbReference type="ARBA" id="ARBA00004167"/>
    </source>
</evidence>
<dbReference type="Proteomes" id="UP000822688">
    <property type="component" value="Chromosome 6"/>
</dbReference>
<dbReference type="SUPFAM" id="SSF56112">
    <property type="entry name" value="Protein kinase-like (PK-like)"/>
    <property type="match status" value="1"/>
</dbReference>
<name>A0A8T0HJM0_CERPU</name>
<dbReference type="GO" id="GO:0004672">
    <property type="term" value="F:protein kinase activity"/>
    <property type="evidence" value="ECO:0007669"/>
    <property type="project" value="InterPro"/>
</dbReference>
<dbReference type="InterPro" id="IPR011009">
    <property type="entry name" value="Kinase-like_dom_sf"/>
</dbReference>
<keyword evidence="2" id="KW-0597">Phosphoprotein</keyword>
<dbReference type="GO" id="GO:0016020">
    <property type="term" value="C:membrane"/>
    <property type="evidence" value="ECO:0007669"/>
    <property type="project" value="UniProtKB-SubCell"/>
</dbReference>
<dbReference type="GO" id="GO:0005524">
    <property type="term" value="F:ATP binding"/>
    <property type="evidence" value="ECO:0007669"/>
    <property type="project" value="UniProtKB-KW"/>
</dbReference>
<keyword evidence="4" id="KW-0812">Transmembrane</keyword>
<evidence type="ECO:0000256" key="3">
    <source>
        <dbReference type="ARBA" id="ARBA00022679"/>
    </source>
</evidence>
<evidence type="ECO:0000256" key="4">
    <source>
        <dbReference type="ARBA" id="ARBA00022692"/>
    </source>
</evidence>
<dbReference type="PANTHER" id="PTHR47984">
    <property type="entry name" value="OS01G0323000 PROTEIN"/>
    <property type="match status" value="1"/>
</dbReference>
<dbReference type="InterPro" id="IPR052232">
    <property type="entry name" value="RLK_Ser/Thr-Kinase"/>
</dbReference>
<dbReference type="AlphaFoldDB" id="A0A8T0HJM0"/>